<dbReference type="Pfam" id="PF00704">
    <property type="entry name" value="Glyco_hydro_18"/>
    <property type="match status" value="1"/>
</dbReference>
<dbReference type="Gene3D" id="3.20.20.80">
    <property type="entry name" value="Glycosidases"/>
    <property type="match status" value="1"/>
</dbReference>
<dbReference type="SMART" id="SM00270">
    <property type="entry name" value="ChtBD1"/>
    <property type="match status" value="1"/>
</dbReference>
<dbReference type="PROSITE" id="PS51910">
    <property type="entry name" value="GH18_2"/>
    <property type="match status" value="1"/>
</dbReference>
<keyword evidence="8 11" id="KW-0326">Glycosidase</keyword>
<dbReference type="CDD" id="cd00035">
    <property type="entry name" value="ChtBD1"/>
    <property type="match status" value="1"/>
</dbReference>
<keyword evidence="16" id="KW-1185">Reference proteome</keyword>
<evidence type="ECO:0000256" key="12">
    <source>
        <dbReference type="SAM" id="MobiDB-lite"/>
    </source>
</evidence>
<dbReference type="EMBL" id="JAZHXI010000021">
    <property type="protein sequence ID" value="KAL2060601.1"/>
    <property type="molecule type" value="Genomic_DNA"/>
</dbReference>
<dbReference type="Gene3D" id="3.10.50.10">
    <property type="match status" value="1"/>
</dbReference>
<feature type="region of interest" description="Disordered" evidence="12">
    <location>
        <begin position="1867"/>
        <end position="1886"/>
    </location>
</feature>
<dbReference type="InterPro" id="IPR017853">
    <property type="entry name" value="GH"/>
</dbReference>
<accession>A0ABR4BU21</accession>
<dbReference type="Proteomes" id="UP001595075">
    <property type="component" value="Unassembled WGS sequence"/>
</dbReference>
<keyword evidence="4 10" id="KW-0147">Chitin-binding</keyword>
<keyword evidence="5 11" id="KW-0378">Hydrolase</keyword>
<evidence type="ECO:0000256" key="7">
    <source>
        <dbReference type="ARBA" id="ARBA00023277"/>
    </source>
</evidence>
<dbReference type="SMART" id="SM00636">
    <property type="entry name" value="Glyco_18"/>
    <property type="match status" value="1"/>
</dbReference>
<sequence>MAARTLLVDDFSSRNRIISTMCKMGQPASYLKSLECEYSTSKICTSKEDHVYSEPPLLRATRQLVQLQRHVTKDAVAPKAIVALVPISVEMDVKAHASAKAECGTYAPDGKHDCPLNVCCSQYGYCGTTEAFCGTGCQKNSLGGGCGQPSRPSCSANTNAITYKRRVAYYELFHLKERLCDYRDPEDINVAPLTNINLAFVNFGSDFKIIDTDGDLISRATFLKARYPGLKVSIAIGGWTFNDPPTSTYFSDMASTVPNRETFINSLTSFLTKYGLDGVDIDWEYPAADDRGGKPADTDNFVLLMSDIREAFNRINPSWQSTITIPTSYWYLRGFDIVRLEKYVDWFNLMSYDLHGMWDQHNRFTGPYLEGHTNVTEIDNGLDLLWRNGIKASNVVMGVAFYGRSFTVADTSCTTPGCVFATSGQPGTCTNTAGILSYSEVASRNTSLDVKTFYDPTSTVKYNVFQYNQWISYDDEQSFFDKKKFLSSRCLSGLMIWAIDQDTEDHKALDGLFGDSDLSQLEGGNLDPRTAGALSSAFGAYTGQNCFVTPTCTDGSDGQKQKDQVCPSGYSSVSTAHNPLQKPGHSLNGDCAKNWFRYVCCPTNAMPKNCKWNGAPVRSEFGCSGKCSSTQFLLATDTYIDLLGAGSCYSGTRDLCCDSTTVLDRCFWTDCQGPFGNGQFASCGSDDFERIAERYDLDNGEQCTTTYNGGKGADPVNRAKFRRAFCCPKGKSFKNCHFSNNPTKLGPGSQTDVEILCKPSQCSSTETQVTEALDPPDSYNLGGSSRLSCDGVSSPPGFDNHYPLCCDPPGKYSEDWPVDPKDLFSKYYNSPDSDVMWSYDDEYRNNNADPTQAPLDAEDGSDAYGFIMLDGAPGSLDNSFGKSNTIARRSAKISQVKRSLLTSNKTILDATFDHSEETIYFYCNHHQDSAECKHLWIDGAEDTIIRLPAHIGEGPFARVVSVKPAEPEYELPGHHVYSRSLEKNANPIYKMVFDYNFDHITPRADGDVVNMRVDYTNLLGYWDSVTDSPANKKRKRDMYGQHLSNDQWKSKIHSAKKKHEKLRKRQLASESRQQSTSMDLENSKETSLHKRWFGSFVNWLGRLTTVESKNLGYLSMAFQRSILLFKTQYGCPGKAVFARLRIYFDANVEMEATYAYYFSGTIVPPAITGTYAYIALEPSAYLGIRIEGNAAIQQKTDRKKLLDTISYPGLSIKGIAAVGPTLDLYGQIRGAIRLKGTMKAGAKLKFGKAEVYWPQDDSASDKYQKLLGIAANPAGPEDQSSVEPTFDARVAASAQLDIIVTPEVNMGIKVGGGSKIPNLMQAQLVGYVNSTLQFSAQVNGHVGTGSNPTATYKYGVYLLYNLGYGAVANIPLLPRWTLGNRYAFSPSRQYPIYEQTGSFAGGSPTKRAIDAGTVLAYNGPRKGAIDLVNAPVFDHDGHLKDEQEFHYNASMDNPSVLGIRADPMDADSGPGDSQTDFTVGTGQCTNDVTDTPTYPDLRYNCNLFGLSRFTAPGFVPVNSICSGIQGFFTRQGVGNSDIVLTHDNNKARSGVRRGAACGTSYCKPVVDALKAATGDSRIDMSCDEFPFAGSLEGGSFYGSLANGLGGVAQTCVPRYQQSLQGNCNKILNALQMNVDYYDKLIRSQSTTDPNAASGACPGTPDYGDDVPDNWYSWGGPNQGIWTPGRPGLFSTDTGKRACQRYAEYPTRQPPSGVDANQFATNPNLGWMFRKNFTVGLAIPSTTTDGAAWAPDGAQPATSWHNTGASTPVTDVQQIACAVNIFNQDEVYRYAALTGQNNRPYNALCLDSTKDGYKVDGFDHPPSGASMCLVEFGDGATGSQKRSLGAYGSWTVTNITIYDDEASQIDLTKLPEPDQGSSFTDGTSHEPDVHVAAGAEVLRHGVERRGRGKLGHSHLHNHGHTNHHG</sequence>
<evidence type="ECO:0000256" key="3">
    <source>
        <dbReference type="ARBA" id="ARBA00012729"/>
    </source>
</evidence>
<dbReference type="InterPro" id="IPR018371">
    <property type="entry name" value="Chitin-binding_1_CS"/>
</dbReference>
<dbReference type="SUPFAM" id="SSF57016">
    <property type="entry name" value="Plant lectins/antimicrobial peptides"/>
    <property type="match status" value="1"/>
</dbReference>
<keyword evidence="7" id="KW-0119">Carbohydrate metabolism</keyword>
<keyword evidence="10" id="KW-1015">Disulfide bond</keyword>
<dbReference type="PROSITE" id="PS00026">
    <property type="entry name" value="CHIT_BIND_I_1"/>
    <property type="match status" value="1"/>
</dbReference>
<dbReference type="PROSITE" id="PS01095">
    <property type="entry name" value="GH18_1"/>
    <property type="match status" value="1"/>
</dbReference>
<evidence type="ECO:0000256" key="6">
    <source>
        <dbReference type="ARBA" id="ARBA00023024"/>
    </source>
</evidence>
<feature type="domain" description="Chitin-binding type-1" evidence="13">
    <location>
        <begin position="100"/>
        <end position="148"/>
    </location>
</feature>
<dbReference type="InterPro" id="IPR001223">
    <property type="entry name" value="Glyco_hydro18_cat"/>
</dbReference>
<keyword evidence="9" id="KW-0624">Polysaccharide degradation</keyword>
<evidence type="ECO:0000256" key="2">
    <source>
        <dbReference type="ARBA" id="ARBA00008682"/>
    </source>
</evidence>
<dbReference type="InterPro" id="IPR011583">
    <property type="entry name" value="Chitinase_II/V-like_cat"/>
</dbReference>
<evidence type="ECO:0000256" key="5">
    <source>
        <dbReference type="ARBA" id="ARBA00022801"/>
    </source>
</evidence>
<dbReference type="InterPro" id="IPR036861">
    <property type="entry name" value="Endochitinase-like_sf"/>
</dbReference>
<organism evidence="15 16">
    <name type="scientific">Oculimacula yallundae</name>
    <dbReference type="NCBI Taxonomy" id="86028"/>
    <lineage>
        <taxon>Eukaryota</taxon>
        <taxon>Fungi</taxon>
        <taxon>Dikarya</taxon>
        <taxon>Ascomycota</taxon>
        <taxon>Pezizomycotina</taxon>
        <taxon>Leotiomycetes</taxon>
        <taxon>Helotiales</taxon>
        <taxon>Ploettnerulaceae</taxon>
        <taxon>Oculimacula</taxon>
    </lineage>
</organism>
<dbReference type="Pfam" id="PF00187">
    <property type="entry name" value="Chitin_bind_1"/>
    <property type="match status" value="1"/>
</dbReference>
<comment type="similarity">
    <text evidence="2">Belongs to the glycosyl hydrolase 18 family. Chitinase class V subfamily.</text>
</comment>
<feature type="domain" description="GH18" evidence="14">
    <location>
        <begin position="164"/>
        <end position="516"/>
    </location>
</feature>
<name>A0ABR4BU21_9HELO</name>
<feature type="disulfide bond" evidence="10">
    <location>
        <begin position="119"/>
        <end position="133"/>
    </location>
</feature>
<feature type="region of interest" description="Disordered" evidence="12">
    <location>
        <begin position="1059"/>
        <end position="1082"/>
    </location>
</feature>
<evidence type="ECO:0000256" key="1">
    <source>
        <dbReference type="ARBA" id="ARBA00000822"/>
    </source>
</evidence>
<evidence type="ECO:0000256" key="9">
    <source>
        <dbReference type="ARBA" id="ARBA00023326"/>
    </source>
</evidence>
<dbReference type="SUPFAM" id="SSF54556">
    <property type="entry name" value="Chitinase insertion domain"/>
    <property type="match status" value="1"/>
</dbReference>
<reference evidence="15 16" key="1">
    <citation type="journal article" date="2024" name="Commun. Biol.">
        <title>Comparative genomic analysis of thermophilic fungi reveals convergent evolutionary adaptations and gene losses.</title>
        <authorList>
            <person name="Steindorff A.S."/>
            <person name="Aguilar-Pontes M.V."/>
            <person name="Robinson A.J."/>
            <person name="Andreopoulos B."/>
            <person name="LaButti K."/>
            <person name="Kuo A."/>
            <person name="Mondo S."/>
            <person name="Riley R."/>
            <person name="Otillar R."/>
            <person name="Haridas S."/>
            <person name="Lipzen A."/>
            <person name="Grimwood J."/>
            <person name="Schmutz J."/>
            <person name="Clum A."/>
            <person name="Reid I.D."/>
            <person name="Moisan M.C."/>
            <person name="Butler G."/>
            <person name="Nguyen T.T.M."/>
            <person name="Dewar K."/>
            <person name="Conant G."/>
            <person name="Drula E."/>
            <person name="Henrissat B."/>
            <person name="Hansel C."/>
            <person name="Singer S."/>
            <person name="Hutchinson M.I."/>
            <person name="de Vries R.P."/>
            <person name="Natvig D.O."/>
            <person name="Powell A.J."/>
            <person name="Tsang A."/>
            <person name="Grigoriev I.V."/>
        </authorList>
    </citation>
    <scope>NUCLEOTIDE SEQUENCE [LARGE SCALE GENOMIC DNA]</scope>
    <source>
        <strain evidence="15 16">CBS 494.80</strain>
    </source>
</reference>
<dbReference type="PANTHER" id="PTHR11177">
    <property type="entry name" value="CHITINASE"/>
    <property type="match status" value="1"/>
</dbReference>
<feature type="compositionally biased region" description="Polar residues" evidence="12">
    <location>
        <begin position="1068"/>
        <end position="1080"/>
    </location>
</feature>
<keyword evidence="6" id="KW-0146">Chitin degradation</keyword>
<evidence type="ECO:0000259" key="14">
    <source>
        <dbReference type="PROSITE" id="PS51910"/>
    </source>
</evidence>
<evidence type="ECO:0000256" key="8">
    <source>
        <dbReference type="ARBA" id="ARBA00023295"/>
    </source>
</evidence>
<comment type="caution">
    <text evidence="15">The sequence shown here is derived from an EMBL/GenBank/DDBJ whole genome shotgun (WGS) entry which is preliminary data.</text>
</comment>
<dbReference type="EC" id="3.2.1.14" evidence="3"/>
<dbReference type="SUPFAM" id="SSF51445">
    <property type="entry name" value="(Trans)glycosidases"/>
    <property type="match status" value="1"/>
</dbReference>
<dbReference type="Pfam" id="PF14040">
    <property type="entry name" value="DNase_NucA_NucB"/>
    <property type="match status" value="1"/>
</dbReference>
<gene>
    <name evidence="15" type="ORF">VTL71DRAFT_9242</name>
</gene>
<comment type="caution">
    <text evidence="10">Lacks conserved residue(s) required for the propagation of feature annotation.</text>
</comment>
<dbReference type="InterPro" id="IPR029070">
    <property type="entry name" value="Chitinase_insertion_sf"/>
</dbReference>
<evidence type="ECO:0000313" key="15">
    <source>
        <dbReference type="EMBL" id="KAL2060601.1"/>
    </source>
</evidence>
<comment type="catalytic activity">
    <reaction evidence="1">
        <text>Random endo-hydrolysis of N-acetyl-beta-D-glucosaminide (1-&gt;4)-beta-linkages in chitin and chitodextrins.</text>
        <dbReference type="EC" id="3.2.1.14"/>
    </reaction>
</comment>
<evidence type="ECO:0000256" key="4">
    <source>
        <dbReference type="ARBA" id="ARBA00022669"/>
    </source>
</evidence>
<dbReference type="InterPro" id="IPR050314">
    <property type="entry name" value="Glycosyl_Hydrlase_18"/>
</dbReference>
<dbReference type="InterPro" id="IPR001002">
    <property type="entry name" value="Chitin-bd_1"/>
</dbReference>
<evidence type="ECO:0000256" key="10">
    <source>
        <dbReference type="PROSITE-ProRule" id="PRU00261"/>
    </source>
</evidence>
<proteinExistence type="inferred from homology"/>
<evidence type="ECO:0000313" key="16">
    <source>
        <dbReference type="Proteomes" id="UP001595075"/>
    </source>
</evidence>
<protein>
    <recommendedName>
        <fullName evidence="3">chitinase</fullName>
        <ecNumber evidence="3">3.2.1.14</ecNumber>
    </recommendedName>
</protein>
<dbReference type="PROSITE" id="PS50941">
    <property type="entry name" value="CHIT_BIND_I_2"/>
    <property type="match status" value="1"/>
</dbReference>
<dbReference type="PANTHER" id="PTHR11177:SF402">
    <property type="entry name" value="CHITINASE"/>
    <property type="match status" value="1"/>
</dbReference>
<evidence type="ECO:0000259" key="13">
    <source>
        <dbReference type="PROSITE" id="PS50941"/>
    </source>
</evidence>
<evidence type="ECO:0000256" key="11">
    <source>
        <dbReference type="RuleBase" id="RU000489"/>
    </source>
</evidence>
<dbReference type="InterPro" id="IPR029476">
    <property type="entry name" value="DNase_NucA_NucB"/>
</dbReference>
<dbReference type="Gene3D" id="3.30.60.10">
    <property type="entry name" value="Endochitinase-like"/>
    <property type="match status" value="1"/>
</dbReference>
<dbReference type="InterPro" id="IPR001579">
    <property type="entry name" value="Glyco_hydro_18_chit_AS"/>
</dbReference>
<feature type="disulfide bond" evidence="10">
    <location>
        <begin position="114"/>
        <end position="126"/>
    </location>
</feature>